<dbReference type="InterPro" id="IPR004360">
    <property type="entry name" value="Glyas_Fos-R_dOase_dom"/>
</dbReference>
<proteinExistence type="inferred from homology"/>
<dbReference type="SUPFAM" id="SSF54593">
    <property type="entry name" value="Glyoxalase/Bleomycin resistance protein/Dihydroxybiphenyl dioxygenase"/>
    <property type="match status" value="1"/>
</dbReference>
<dbReference type="OrthoDB" id="284897at2"/>
<dbReference type="Gene3D" id="3.10.180.10">
    <property type="entry name" value="2,3-Dihydroxybiphenyl 1,2-Dioxygenase, domain 1"/>
    <property type="match status" value="1"/>
</dbReference>
<evidence type="ECO:0000313" key="5">
    <source>
        <dbReference type="EMBL" id="GGA38273.1"/>
    </source>
</evidence>
<protein>
    <recommendedName>
        <fullName evidence="2">Bleomycin resistance protein</fullName>
    </recommendedName>
</protein>
<evidence type="ECO:0000259" key="4">
    <source>
        <dbReference type="PROSITE" id="PS51819"/>
    </source>
</evidence>
<accession>A0A916VU80</accession>
<dbReference type="Proteomes" id="UP000596977">
    <property type="component" value="Unassembled WGS sequence"/>
</dbReference>
<reference evidence="5 6" key="1">
    <citation type="journal article" date="2014" name="Int. J. Syst. Evol. Microbiol.">
        <title>Complete genome sequence of Corynebacterium casei LMG S-19264T (=DSM 44701T), isolated from a smear-ripened cheese.</title>
        <authorList>
            <consortium name="US DOE Joint Genome Institute (JGI-PGF)"/>
            <person name="Walter F."/>
            <person name="Albersmeier A."/>
            <person name="Kalinowski J."/>
            <person name="Ruckert C."/>
        </authorList>
    </citation>
    <scope>NUCLEOTIDE SEQUENCE [LARGE SCALE GENOMIC DNA]</scope>
    <source>
        <strain evidence="5 6">CGMCC 1.15896</strain>
    </source>
</reference>
<comment type="similarity">
    <text evidence="1">Belongs to the bleomycin resistance protein family.</text>
</comment>
<organism evidence="5 6">
    <name type="scientific">Pelagibacterium lentulum</name>
    <dbReference type="NCBI Taxonomy" id="2029865"/>
    <lineage>
        <taxon>Bacteria</taxon>
        <taxon>Pseudomonadati</taxon>
        <taxon>Pseudomonadota</taxon>
        <taxon>Alphaproteobacteria</taxon>
        <taxon>Hyphomicrobiales</taxon>
        <taxon>Devosiaceae</taxon>
        <taxon>Pelagibacterium</taxon>
    </lineage>
</organism>
<dbReference type="InterPro" id="IPR037523">
    <property type="entry name" value="VOC_core"/>
</dbReference>
<dbReference type="PROSITE" id="PS51819">
    <property type="entry name" value="VOC"/>
    <property type="match status" value="1"/>
</dbReference>
<dbReference type="EMBL" id="BMKB01000001">
    <property type="protein sequence ID" value="GGA38273.1"/>
    <property type="molecule type" value="Genomic_DNA"/>
</dbReference>
<evidence type="ECO:0000256" key="2">
    <source>
        <dbReference type="ARBA" id="ARBA00021572"/>
    </source>
</evidence>
<dbReference type="CDD" id="cd08349">
    <property type="entry name" value="BLMA_like"/>
    <property type="match status" value="1"/>
</dbReference>
<keyword evidence="6" id="KW-1185">Reference proteome</keyword>
<gene>
    <name evidence="5" type="ORF">GCM10011499_04580</name>
</gene>
<dbReference type="InterPro" id="IPR000335">
    <property type="entry name" value="Bleomycin-R"/>
</dbReference>
<name>A0A916VU80_9HYPH</name>
<dbReference type="GO" id="GO:0046677">
    <property type="term" value="P:response to antibiotic"/>
    <property type="evidence" value="ECO:0007669"/>
    <property type="project" value="UniProtKB-KW"/>
</dbReference>
<evidence type="ECO:0000313" key="6">
    <source>
        <dbReference type="Proteomes" id="UP000596977"/>
    </source>
</evidence>
<keyword evidence="3" id="KW-0046">Antibiotic resistance</keyword>
<dbReference type="AlphaFoldDB" id="A0A916VU80"/>
<sequence length="140" mass="15716">MQTINALVPELAVKSYRVSRNFYLTILGFTLIYERSEEGFGFFALGASQIMLDQIGLGRDFGDTDGQLGRGVNFQIGLDALDPLLERLKANAIMPYLSPETRWYRRDDVEIGQYQCVVADPDGYLLRFVQVLGTRPVTAS</sequence>
<evidence type="ECO:0000256" key="3">
    <source>
        <dbReference type="ARBA" id="ARBA00023251"/>
    </source>
</evidence>
<comment type="caution">
    <text evidence="5">The sequence shown here is derived from an EMBL/GenBank/DDBJ whole genome shotgun (WGS) entry which is preliminary data.</text>
</comment>
<feature type="domain" description="VOC" evidence="4">
    <location>
        <begin position="3"/>
        <end position="131"/>
    </location>
</feature>
<dbReference type="Pfam" id="PF00903">
    <property type="entry name" value="Glyoxalase"/>
    <property type="match status" value="1"/>
</dbReference>
<dbReference type="InterPro" id="IPR029068">
    <property type="entry name" value="Glyas_Bleomycin-R_OHBP_Dase"/>
</dbReference>
<dbReference type="RefSeq" id="WP_127073497.1">
    <property type="nucleotide sequence ID" value="NZ_BMKB01000001.1"/>
</dbReference>
<evidence type="ECO:0000256" key="1">
    <source>
        <dbReference type="ARBA" id="ARBA00011051"/>
    </source>
</evidence>